<comment type="caution">
    <text evidence="1">The sequence shown here is derived from an EMBL/GenBank/DDBJ whole genome shotgun (WGS) entry which is preliminary data.</text>
</comment>
<dbReference type="EMBL" id="SADV01000003">
    <property type="protein sequence ID" value="TQR37122.1"/>
    <property type="molecule type" value="Genomic_DNA"/>
</dbReference>
<proteinExistence type="predicted"/>
<dbReference type="AlphaFoldDB" id="A0A544UTE7"/>
<sequence length="87" mass="10079">MINPNGTISNKEDVEKELIEIALSYDIPSEIYINKIKSNIYTYTKSEFILEIKLTEEICKMFTAQLLSDTNEKVNQLVKNSVKKTKF</sequence>
<accession>A0A544UTE7</accession>
<evidence type="ECO:0000313" key="2">
    <source>
        <dbReference type="Proteomes" id="UP000317944"/>
    </source>
</evidence>
<evidence type="ECO:0000313" key="1">
    <source>
        <dbReference type="EMBL" id="TQR37122.1"/>
    </source>
</evidence>
<dbReference type="Proteomes" id="UP000317944">
    <property type="component" value="Unassembled WGS sequence"/>
</dbReference>
<organism evidence="1 2">
    <name type="scientific">Lysinibacillus sphaericus</name>
    <name type="common">Bacillus sphaericus</name>
    <dbReference type="NCBI Taxonomy" id="1421"/>
    <lineage>
        <taxon>Bacteria</taxon>
        <taxon>Bacillati</taxon>
        <taxon>Bacillota</taxon>
        <taxon>Bacilli</taxon>
        <taxon>Bacillales</taxon>
        <taxon>Bacillaceae</taxon>
        <taxon>Lysinibacillus</taxon>
    </lineage>
</organism>
<dbReference type="RefSeq" id="WP_142507814.1">
    <property type="nucleotide sequence ID" value="NZ_SADV01000003.1"/>
</dbReference>
<gene>
    <name evidence="1" type="ORF">C7Y47_05390</name>
</gene>
<name>A0A544UTE7_LYSSH</name>
<protein>
    <submittedName>
        <fullName evidence="1">Uncharacterized protein</fullName>
    </submittedName>
</protein>
<reference evidence="1 2" key="1">
    <citation type="submission" date="2018-03" db="EMBL/GenBank/DDBJ databases">
        <title>Aerobic endospore-forming bacteria genome sequencing and assembly.</title>
        <authorList>
            <person name="Cavalcante D.A."/>
            <person name="Driks A."/>
            <person name="Putonti C."/>
            <person name="De-Souza M.T."/>
        </authorList>
    </citation>
    <scope>NUCLEOTIDE SEQUENCE [LARGE SCALE GENOMIC DNA]</scope>
    <source>
        <strain evidence="1 2">SDF0037</strain>
    </source>
</reference>